<dbReference type="InterPro" id="IPR050300">
    <property type="entry name" value="GDXG_lipolytic_enzyme"/>
</dbReference>
<feature type="domain" description="BD-FAE-like" evidence="4">
    <location>
        <begin position="106"/>
        <end position="294"/>
    </location>
</feature>
<keyword evidence="2 5" id="KW-0378">Hydrolase</keyword>
<gene>
    <name evidence="5" type="primary">nlhH_6</name>
    <name evidence="5" type="ORF">Pan216_50100</name>
</gene>
<dbReference type="Pfam" id="PF20434">
    <property type="entry name" value="BD-FAE"/>
    <property type="match status" value="1"/>
</dbReference>
<reference evidence="5 6" key="1">
    <citation type="submission" date="2019-02" db="EMBL/GenBank/DDBJ databases">
        <title>Deep-cultivation of Planctomycetes and their phenomic and genomic characterization uncovers novel biology.</title>
        <authorList>
            <person name="Wiegand S."/>
            <person name="Jogler M."/>
            <person name="Boedeker C."/>
            <person name="Pinto D."/>
            <person name="Vollmers J."/>
            <person name="Rivas-Marin E."/>
            <person name="Kohn T."/>
            <person name="Peeters S.H."/>
            <person name="Heuer A."/>
            <person name="Rast P."/>
            <person name="Oberbeckmann S."/>
            <person name="Bunk B."/>
            <person name="Jeske O."/>
            <person name="Meyerdierks A."/>
            <person name="Storesund J.E."/>
            <person name="Kallscheuer N."/>
            <person name="Luecker S."/>
            <person name="Lage O.M."/>
            <person name="Pohl T."/>
            <person name="Merkel B.J."/>
            <person name="Hornburger P."/>
            <person name="Mueller R.-W."/>
            <person name="Bruemmer F."/>
            <person name="Labrenz M."/>
            <person name="Spormann A.M."/>
            <person name="Op den Camp H."/>
            <person name="Overmann J."/>
            <person name="Amann R."/>
            <person name="Jetten M.S.M."/>
            <person name="Mascher T."/>
            <person name="Medema M.H."/>
            <person name="Devos D.P."/>
            <person name="Kaster A.-K."/>
            <person name="Ovreas L."/>
            <person name="Rohde M."/>
            <person name="Galperin M.Y."/>
            <person name="Jogler C."/>
        </authorList>
    </citation>
    <scope>NUCLEOTIDE SEQUENCE [LARGE SCALE GENOMIC DNA]</scope>
    <source>
        <strain evidence="5 6">Pan216</strain>
    </source>
</reference>
<dbReference type="PANTHER" id="PTHR48081">
    <property type="entry name" value="AB HYDROLASE SUPERFAMILY PROTEIN C4A8.06C"/>
    <property type="match status" value="1"/>
</dbReference>
<dbReference type="Proteomes" id="UP000317093">
    <property type="component" value="Chromosome"/>
</dbReference>
<evidence type="ECO:0000313" key="5">
    <source>
        <dbReference type="EMBL" id="QDU64121.1"/>
    </source>
</evidence>
<dbReference type="GO" id="GO:0004806">
    <property type="term" value="F:triacylglycerol lipase activity"/>
    <property type="evidence" value="ECO:0007669"/>
    <property type="project" value="TreeGrafter"/>
</dbReference>
<feature type="region of interest" description="Disordered" evidence="3">
    <location>
        <begin position="22"/>
        <end position="43"/>
    </location>
</feature>
<dbReference type="SUPFAM" id="SSF53474">
    <property type="entry name" value="alpha/beta-Hydrolases"/>
    <property type="match status" value="1"/>
</dbReference>
<dbReference type="KEGG" id="knv:Pan216_50100"/>
<dbReference type="EC" id="3.1.1.1" evidence="5"/>
<dbReference type="GO" id="GO:0106435">
    <property type="term" value="F:carboxylesterase activity"/>
    <property type="evidence" value="ECO:0007669"/>
    <property type="project" value="UniProtKB-EC"/>
</dbReference>
<name>A0A518BAV6_9BACT</name>
<accession>A0A518BAV6</accession>
<evidence type="ECO:0000256" key="3">
    <source>
        <dbReference type="SAM" id="MobiDB-lite"/>
    </source>
</evidence>
<sequence length="357" mass="39197">MRGTMVGGGLIAVLLIAGSVPSRGAEERTSANTPKLKQLLEKRPQADINRDGVLTMPEARAFQARLKEIREKRAKAAKRARQQNPPTQSDVAYGPHERNVLDFWQAEGNGPRPLVIYIHGGGWVGGDKTNIRPDALERLLDAGISVASINYRYSTQKPFPAPMRDGGLAVQFLRHHAKEFNIDPERVACFGGSAGAVTSLWLAFHDDMADPNASDPVLKQSTRLKAAGAIVAPTTLDKKTMDEWFGMKTVMHPAHPIMLGVSSEEELYSPEVREVAAKASPIHHLSSDDPPAFLDYPQKYKPLGKQHTPGEMVHHPVFGEKLKEAADKIGAPVVLNTTKDPQTQFDDLIDFLIQKTK</sequence>
<protein>
    <submittedName>
        <fullName evidence="5">Carboxylesterase NlhH</fullName>
        <ecNumber evidence="5">3.1.1.1</ecNumber>
    </submittedName>
</protein>
<dbReference type="InterPro" id="IPR049492">
    <property type="entry name" value="BD-FAE-like_dom"/>
</dbReference>
<evidence type="ECO:0000259" key="4">
    <source>
        <dbReference type="Pfam" id="PF20434"/>
    </source>
</evidence>
<dbReference type="RefSeq" id="WP_419192921.1">
    <property type="nucleotide sequence ID" value="NZ_CP036279.1"/>
</dbReference>
<dbReference type="Gene3D" id="3.40.50.1820">
    <property type="entry name" value="alpha/beta hydrolase"/>
    <property type="match status" value="1"/>
</dbReference>
<keyword evidence="6" id="KW-1185">Reference proteome</keyword>
<feature type="compositionally biased region" description="Basic residues" evidence="3">
    <location>
        <begin position="72"/>
        <end position="81"/>
    </location>
</feature>
<comment type="similarity">
    <text evidence="1">Belongs to the 'GDXG' lipolytic enzyme family.</text>
</comment>
<dbReference type="PANTHER" id="PTHR48081:SF30">
    <property type="entry name" value="ACETYL-HYDROLASE LIPR-RELATED"/>
    <property type="match status" value="1"/>
</dbReference>
<evidence type="ECO:0000256" key="2">
    <source>
        <dbReference type="ARBA" id="ARBA00022801"/>
    </source>
</evidence>
<evidence type="ECO:0000256" key="1">
    <source>
        <dbReference type="ARBA" id="ARBA00010515"/>
    </source>
</evidence>
<dbReference type="EMBL" id="CP036279">
    <property type="protein sequence ID" value="QDU64121.1"/>
    <property type="molecule type" value="Genomic_DNA"/>
</dbReference>
<evidence type="ECO:0000313" key="6">
    <source>
        <dbReference type="Proteomes" id="UP000317093"/>
    </source>
</evidence>
<dbReference type="InterPro" id="IPR029058">
    <property type="entry name" value="AB_hydrolase_fold"/>
</dbReference>
<organism evidence="5 6">
    <name type="scientific">Kolteria novifilia</name>
    <dbReference type="NCBI Taxonomy" id="2527975"/>
    <lineage>
        <taxon>Bacteria</taxon>
        <taxon>Pseudomonadati</taxon>
        <taxon>Planctomycetota</taxon>
        <taxon>Planctomycetia</taxon>
        <taxon>Kolteriales</taxon>
        <taxon>Kolteriaceae</taxon>
        <taxon>Kolteria</taxon>
    </lineage>
</organism>
<feature type="region of interest" description="Disordered" evidence="3">
    <location>
        <begin position="72"/>
        <end position="93"/>
    </location>
</feature>
<dbReference type="AlphaFoldDB" id="A0A518BAV6"/>
<proteinExistence type="inferred from homology"/>